<evidence type="ECO:0000313" key="3">
    <source>
        <dbReference type="Proteomes" id="UP000254877"/>
    </source>
</evidence>
<sequence length="52" mass="5157">MEGGLNVSGGAHGIDATGDNNEVSNKGNISVVDAHSTGVLLNGDRASFVNMG</sequence>
<protein>
    <submittedName>
        <fullName evidence="2">Putative autotransporter</fullName>
    </submittedName>
</protein>
<evidence type="ECO:0000313" key="2">
    <source>
        <dbReference type="EMBL" id="STF46146.1"/>
    </source>
</evidence>
<reference evidence="2 3" key="1">
    <citation type="submission" date="2018-06" db="EMBL/GenBank/DDBJ databases">
        <authorList>
            <consortium name="Pathogen Informatics"/>
            <person name="Doyle S."/>
        </authorList>
    </citation>
    <scope>NUCLEOTIDE SEQUENCE [LARGE SCALE GENOMIC DNA]</scope>
    <source>
        <strain evidence="2 3">NCTC7928</strain>
    </source>
</reference>
<name>A0A376LPG8_ECOLX</name>
<organism evidence="2 3">
    <name type="scientific">Escherichia coli</name>
    <dbReference type="NCBI Taxonomy" id="562"/>
    <lineage>
        <taxon>Bacteria</taxon>
        <taxon>Pseudomonadati</taxon>
        <taxon>Pseudomonadota</taxon>
        <taxon>Gammaproteobacteria</taxon>
        <taxon>Enterobacterales</taxon>
        <taxon>Enterobacteriaceae</taxon>
        <taxon>Escherichia</taxon>
    </lineage>
</organism>
<dbReference type="EMBL" id="UGAB01000002">
    <property type="protein sequence ID" value="STF46146.1"/>
    <property type="molecule type" value="Genomic_DNA"/>
</dbReference>
<accession>A0A376LPG8</accession>
<dbReference type="Proteomes" id="UP000254877">
    <property type="component" value="Unassembled WGS sequence"/>
</dbReference>
<dbReference type="AlphaFoldDB" id="A0A376LPG8"/>
<gene>
    <name evidence="2" type="ORF">NCTC7928_06946</name>
</gene>
<evidence type="ECO:0000256" key="1">
    <source>
        <dbReference type="SAM" id="MobiDB-lite"/>
    </source>
</evidence>
<proteinExistence type="predicted"/>
<feature type="compositionally biased region" description="Gly residues" evidence="1">
    <location>
        <begin position="1"/>
        <end position="12"/>
    </location>
</feature>
<feature type="region of interest" description="Disordered" evidence="1">
    <location>
        <begin position="1"/>
        <end position="24"/>
    </location>
</feature>